<keyword evidence="3" id="KW-1185">Reference proteome</keyword>
<dbReference type="Proteomes" id="UP001161325">
    <property type="component" value="Unassembled WGS sequence"/>
</dbReference>
<organism evidence="2 3">
    <name type="scientific">Roseisolibacter agri</name>
    <dbReference type="NCBI Taxonomy" id="2014610"/>
    <lineage>
        <taxon>Bacteria</taxon>
        <taxon>Pseudomonadati</taxon>
        <taxon>Gemmatimonadota</taxon>
        <taxon>Gemmatimonadia</taxon>
        <taxon>Gemmatimonadales</taxon>
        <taxon>Gemmatimonadaceae</taxon>
        <taxon>Roseisolibacter</taxon>
    </lineage>
</organism>
<accession>A0AA37QJ75</accession>
<reference evidence="2" key="1">
    <citation type="submission" date="2022-08" db="EMBL/GenBank/DDBJ databases">
        <title>Draft genome sequencing of Roseisolibacter agri AW1220.</title>
        <authorList>
            <person name="Tobiishi Y."/>
            <person name="Tonouchi A."/>
        </authorList>
    </citation>
    <scope>NUCLEOTIDE SEQUENCE</scope>
    <source>
        <strain evidence="2">AW1220</strain>
    </source>
</reference>
<name>A0AA37QJ75_9BACT</name>
<evidence type="ECO:0000313" key="3">
    <source>
        <dbReference type="Proteomes" id="UP001161325"/>
    </source>
</evidence>
<gene>
    <name evidence="2" type="ORF">rosag_40080</name>
</gene>
<proteinExistence type="predicted"/>
<feature type="compositionally biased region" description="Basic and acidic residues" evidence="1">
    <location>
        <begin position="38"/>
        <end position="55"/>
    </location>
</feature>
<comment type="caution">
    <text evidence="2">The sequence shown here is derived from an EMBL/GenBank/DDBJ whole genome shotgun (WGS) entry which is preliminary data.</text>
</comment>
<protein>
    <submittedName>
        <fullName evidence="2">Uncharacterized protein</fullName>
    </submittedName>
</protein>
<sequence>MAGPRSRPSECCYASGARRKRGSRGRRPATIASGGGEPPRREAQRVPLRAEKRPVPEYGRVKLPSGVFTVTSPRTR</sequence>
<feature type="region of interest" description="Disordered" evidence="1">
    <location>
        <begin position="1"/>
        <end position="58"/>
    </location>
</feature>
<feature type="compositionally biased region" description="Basic residues" evidence="1">
    <location>
        <begin position="17"/>
        <end position="27"/>
    </location>
</feature>
<evidence type="ECO:0000256" key="1">
    <source>
        <dbReference type="SAM" id="MobiDB-lite"/>
    </source>
</evidence>
<dbReference type="EMBL" id="BRXS01000006">
    <property type="protein sequence ID" value="GLC27495.1"/>
    <property type="molecule type" value="Genomic_DNA"/>
</dbReference>
<dbReference type="AlphaFoldDB" id="A0AA37QJ75"/>
<evidence type="ECO:0000313" key="2">
    <source>
        <dbReference type="EMBL" id="GLC27495.1"/>
    </source>
</evidence>